<evidence type="ECO:0000313" key="3">
    <source>
        <dbReference type="Proteomes" id="UP000243217"/>
    </source>
</evidence>
<feature type="region of interest" description="Disordered" evidence="1">
    <location>
        <begin position="122"/>
        <end position="275"/>
    </location>
</feature>
<feature type="compositionally biased region" description="Polar residues" evidence="1">
    <location>
        <begin position="219"/>
        <end position="237"/>
    </location>
</feature>
<dbReference type="EMBL" id="JNBS01000663">
    <property type="protein sequence ID" value="OQS04203.1"/>
    <property type="molecule type" value="Genomic_DNA"/>
</dbReference>
<feature type="compositionally biased region" description="Acidic residues" evidence="1">
    <location>
        <begin position="306"/>
        <end position="330"/>
    </location>
</feature>
<reference evidence="2 3" key="1">
    <citation type="journal article" date="2014" name="Genome Biol. Evol.">
        <title>The secreted proteins of Achlya hypogyna and Thraustotheca clavata identify the ancestral oomycete secretome and reveal gene acquisitions by horizontal gene transfer.</title>
        <authorList>
            <person name="Misner I."/>
            <person name="Blouin N."/>
            <person name="Leonard G."/>
            <person name="Richards T.A."/>
            <person name="Lane C.E."/>
        </authorList>
    </citation>
    <scope>NUCLEOTIDE SEQUENCE [LARGE SCALE GENOMIC DNA]</scope>
    <source>
        <strain evidence="2 3">ATCC 34112</strain>
    </source>
</reference>
<proteinExistence type="predicted"/>
<evidence type="ECO:0000256" key="1">
    <source>
        <dbReference type="SAM" id="MobiDB-lite"/>
    </source>
</evidence>
<organism evidence="2 3">
    <name type="scientific">Thraustotheca clavata</name>
    <dbReference type="NCBI Taxonomy" id="74557"/>
    <lineage>
        <taxon>Eukaryota</taxon>
        <taxon>Sar</taxon>
        <taxon>Stramenopiles</taxon>
        <taxon>Oomycota</taxon>
        <taxon>Saprolegniomycetes</taxon>
        <taxon>Saprolegniales</taxon>
        <taxon>Achlyaceae</taxon>
        <taxon>Thraustotheca</taxon>
    </lineage>
</organism>
<feature type="region of interest" description="Disordered" evidence="1">
    <location>
        <begin position="287"/>
        <end position="334"/>
    </location>
</feature>
<name>A0A1W0A1P7_9STRA</name>
<sequence>MSASDNALTQQLVLILQDMNMPSALAWQKRTKIVQEWLEVNAGLGNVPDDGMEDTLLRQMQRGDMYPVAQARCWQHIVNELRVIPYIQNFESDNEPSPSRGKIRAGKDLVVLSDNVVPSLQLQQDDVPSPINVDQNPPLSQGSNSQPPPPSIQKEKTFSSLSMMERQAEWLRKKQEKVEAEERRQREEKEKELTFKPNLMRRQTYTERPPEVAKPPSVVKQNSFNDKPMRTTTTATNAPDPRPGSRSVEKPKTKSKGILKKKKSVSKPVDAKLEVTSDLLNNMKSELKASKAMKLVNDTTTTNATDDNDDNDDDEPSEEPKDQDDDEDELPPTKVIPMSTEFKIDFSGGEMKARLVLQDASLFELNSMYRKTDKAARREGIALQMGRREDNHEEQVVAVIFDKEKMTENEAQTWWNEHKSRFLESNNA</sequence>
<feature type="compositionally biased region" description="Low complexity" evidence="1">
    <location>
        <begin position="135"/>
        <end position="145"/>
    </location>
</feature>
<feature type="compositionally biased region" description="Basic residues" evidence="1">
    <location>
        <begin position="253"/>
        <end position="265"/>
    </location>
</feature>
<feature type="compositionally biased region" description="Basic and acidic residues" evidence="1">
    <location>
        <begin position="166"/>
        <end position="194"/>
    </location>
</feature>
<dbReference type="OrthoDB" id="201018at2759"/>
<accession>A0A1W0A1P7</accession>
<protein>
    <submittedName>
        <fullName evidence="2">Uncharacterized protein</fullName>
    </submittedName>
</protein>
<comment type="caution">
    <text evidence="2">The sequence shown here is derived from an EMBL/GenBank/DDBJ whole genome shotgun (WGS) entry which is preliminary data.</text>
</comment>
<keyword evidence="3" id="KW-1185">Reference proteome</keyword>
<evidence type="ECO:0000313" key="2">
    <source>
        <dbReference type="EMBL" id="OQS04203.1"/>
    </source>
</evidence>
<gene>
    <name evidence="2" type="ORF">THRCLA_20942</name>
</gene>
<dbReference type="Proteomes" id="UP000243217">
    <property type="component" value="Unassembled WGS sequence"/>
</dbReference>
<dbReference type="AlphaFoldDB" id="A0A1W0A1P7"/>